<dbReference type="RefSeq" id="WP_209698669.1">
    <property type="nucleotide sequence ID" value="NZ_BAAAVU010000023.1"/>
</dbReference>
<dbReference type="PROSITE" id="PS51318">
    <property type="entry name" value="TAT"/>
    <property type="match status" value="1"/>
</dbReference>
<comment type="caution">
    <text evidence="2">The sequence shown here is derived from an EMBL/GenBank/DDBJ whole genome shotgun (WGS) entry which is preliminary data.</text>
</comment>
<dbReference type="Proteomes" id="UP000755585">
    <property type="component" value="Unassembled WGS sequence"/>
</dbReference>
<proteinExistence type="predicted"/>
<dbReference type="Gene3D" id="3.20.20.80">
    <property type="entry name" value="Glycosidases"/>
    <property type="match status" value="1"/>
</dbReference>
<evidence type="ECO:0000313" key="2">
    <source>
        <dbReference type="EMBL" id="MBP2356102.1"/>
    </source>
</evidence>
<sequence>MDQHTQSSNQSTTSRGSVRPSRRRLLQAAAAGTAGIALGGTVGQAWARPGAGGPLPGSAGSVSPGDRAFLRHGLQHLAWLGIAGGSDFPTGEPTPIPIPNAEQFNGSGFTAPCYYFIGPDGMYDKAYQRQLDAGLWSAAQFPESGPTVGPPQPGQRLLTPAMRANRQNFFSACLGDEESYSEDLVGWLRQYFDLLREQSPGTLVYNNQYANQWTDDQLRHYLQTCHPDLLCWDSYYFSLTAQYASGSVTPLYNNTYRYRRLAQEGLDGTGAQPINFGQYTQGYGGSKGLYVLSESQLAVVPYVSWAMGAKQLDLFRWTWQTSSSNIFLLNYPDGRVTPNYYVFAQLNADMQRLSPYLVRLRTSTVGIRRGSYDPAAPKPTPQSQVPDWTATTDPGTCISALDVTNTGGANGGLPGDVLVGSFRTLPGLSAAECGEWVDPNGSAFMLVNALNQPNSDPTSSPGTGGRSVDTRQRIRVTLDLSGRHRRLYRVPAERRPDEEVQLQPAGGSSYTFDVELGGGQGTLFIWR</sequence>
<name>A0ABS4UWU3_9ACTN</name>
<protein>
    <recommendedName>
        <fullName evidence="4">Secreted protein</fullName>
    </recommendedName>
</protein>
<evidence type="ECO:0000256" key="1">
    <source>
        <dbReference type="SAM" id="MobiDB-lite"/>
    </source>
</evidence>
<feature type="region of interest" description="Disordered" evidence="1">
    <location>
        <begin position="369"/>
        <end position="389"/>
    </location>
</feature>
<accession>A0ABS4UWU3</accession>
<feature type="compositionally biased region" description="Low complexity" evidence="1">
    <location>
        <begin position="1"/>
        <end position="14"/>
    </location>
</feature>
<feature type="compositionally biased region" description="Polar residues" evidence="1">
    <location>
        <begin position="451"/>
        <end position="461"/>
    </location>
</feature>
<organism evidence="2 3">
    <name type="scientific">Kribbella aluminosa</name>
    <dbReference type="NCBI Taxonomy" id="416017"/>
    <lineage>
        <taxon>Bacteria</taxon>
        <taxon>Bacillati</taxon>
        <taxon>Actinomycetota</taxon>
        <taxon>Actinomycetes</taxon>
        <taxon>Propionibacteriales</taxon>
        <taxon>Kribbellaceae</taxon>
        <taxon>Kribbella</taxon>
    </lineage>
</organism>
<feature type="region of interest" description="Disordered" evidence="1">
    <location>
        <begin position="1"/>
        <end position="22"/>
    </location>
</feature>
<dbReference type="NCBIfam" id="TIGR01409">
    <property type="entry name" value="TAT_signal_seq"/>
    <property type="match status" value="1"/>
</dbReference>
<dbReference type="InterPro" id="IPR019546">
    <property type="entry name" value="TAT_signal_bac_arc"/>
</dbReference>
<dbReference type="InterPro" id="IPR006311">
    <property type="entry name" value="TAT_signal"/>
</dbReference>
<feature type="region of interest" description="Disordered" evidence="1">
    <location>
        <begin position="451"/>
        <end position="470"/>
    </location>
</feature>
<evidence type="ECO:0008006" key="4">
    <source>
        <dbReference type="Google" id="ProtNLM"/>
    </source>
</evidence>
<dbReference type="EMBL" id="JAGINT010000002">
    <property type="protein sequence ID" value="MBP2356102.1"/>
    <property type="molecule type" value="Genomic_DNA"/>
</dbReference>
<gene>
    <name evidence="2" type="ORF">JOF29_007212</name>
</gene>
<keyword evidence="3" id="KW-1185">Reference proteome</keyword>
<evidence type="ECO:0000313" key="3">
    <source>
        <dbReference type="Proteomes" id="UP000755585"/>
    </source>
</evidence>
<reference evidence="2 3" key="1">
    <citation type="submission" date="2021-03" db="EMBL/GenBank/DDBJ databases">
        <title>Sequencing the genomes of 1000 actinobacteria strains.</title>
        <authorList>
            <person name="Klenk H.-P."/>
        </authorList>
    </citation>
    <scope>NUCLEOTIDE SEQUENCE [LARGE SCALE GENOMIC DNA]</scope>
    <source>
        <strain evidence="2 3">DSM 18824</strain>
    </source>
</reference>